<dbReference type="KEGG" id="tml:GSTUM_00011580001"/>
<proteinExistence type="predicted"/>
<feature type="transmembrane region" description="Helical" evidence="2">
    <location>
        <begin position="278"/>
        <end position="299"/>
    </location>
</feature>
<evidence type="ECO:0000313" key="3">
    <source>
        <dbReference type="EMBL" id="CAZ86223.1"/>
    </source>
</evidence>
<sequence length="335" mass="37973">MHLPAEKNIPCPLVKQTGISEKLTSLSNKVSAVAVDGQTRTTSANTSPRASRAQCESTTGNTSQKAWWRAKSSHAKPQQCALICFAGISPSPTAHALAPMRWELGMVRRPRHNRLHHLLQAALCHRIMDILGPELETLMSLAHYLARGTCPWIMDPPVGWSRPRELSSWAIRRLALDLGVSERNRFVGYLRACDGNGECGGFFFSFFLFLFPSHIVPFSLFFPFSCLVSPPSIIPLASFMTLRTLIYWMESLIRFFFFPLSFRTLFAGGRSRILHLSAYIGWVPPFGWCSQSYIALVFLKERIKIKNKKPVFFSFLLFPHPPRLCVIYPLTHFQL</sequence>
<feature type="compositionally biased region" description="Polar residues" evidence="1">
    <location>
        <begin position="38"/>
        <end position="62"/>
    </location>
</feature>
<feature type="transmembrane region" description="Helical" evidence="2">
    <location>
        <begin position="245"/>
        <end position="266"/>
    </location>
</feature>
<evidence type="ECO:0000256" key="2">
    <source>
        <dbReference type="SAM" id="Phobius"/>
    </source>
</evidence>
<organism evidence="3 4">
    <name type="scientific">Tuber melanosporum (strain Mel28)</name>
    <name type="common">Perigord black truffle</name>
    <dbReference type="NCBI Taxonomy" id="656061"/>
    <lineage>
        <taxon>Eukaryota</taxon>
        <taxon>Fungi</taxon>
        <taxon>Dikarya</taxon>
        <taxon>Ascomycota</taxon>
        <taxon>Pezizomycotina</taxon>
        <taxon>Pezizomycetes</taxon>
        <taxon>Pezizales</taxon>
        <taxon>Tuberaceae</taxon>
        <taxon>Tuber</taxon>
    </lineage>
</organism>
<dbReference type="Proteomes" id="UP000006911">
    <property type="component" value="Unassembled WGS sequence"/>
</dbReference>
<keyword evidence="2" id="KW-1133">Transmembrane helix</keyword>
<dbReference type="EMBL" id="FN430371">
    <property type="protein sequence ID" value="CAZ86223.1"/>
    <property type="molecule type" value="Genomic_DNA"/>
</dbReference>
<keyword evidence="2" id="KW-0472">Membrane</keyword>
<evidence type="ECO:0000313" key="4">
    <source>
        <dbReference type="Proteomes" id="UP000006911"/>
    </source>
</evidence>
<protein>
    <submittedName>
        <fullName evidence="3">(Perigord truffle) hypothetical protein</fullName>
    </submittedName>
</protein>
<dbReference type="GeneID" id="9183516"/>
<evidence type="ECO:0000256" key="1">
    <source>
        <dbReference type="SAM" id="MobiDB-lite"/>
    </source>
</evidence>
<dbReference type="HOGENOM" id="CLU_829472_0_0_1"/>
<dbReference type="RefSeq" id="XP_002842032.1">
    <property type="nucleotide sequence ID" value="XM_002841986.1"/>
</dbReference>
<keyword evidence="2" id="KW-0812">Transmembrane</keyword>
<accession>D5GNY0</accession>
<keyword evidence="4" id="KW-1185">Reference proteome</keyword>
<name>D5GNY0_TUBMM</name>
<gene>
    <name evidence="3" type="ORF">GSTUM_00011580001</name>
</gene>
<reference evidence="3 4" key="1">
    <citation type="journal article" date="2010" name="Nature">
        <title>Perigord black truffle genome uncovers evolutionary origins and mechanisms of symbiosis.</title>
        <authorList>
            <person name="Martin F."/>
            <person name="Kohler A."/>
            <person name="Murat C."/>
            <person name="Balestrini R."/>
            <person name="Coutinho P.M."/>
            <person name="Jaillon O."/>
            <person name="Montanini B."/>
            <person name="Morin E."/>
            <person name="Noel B."/>
            <person name="Percudani R."/>
            <person name="Porcel B."/>
            <person name="Rubini A."/>
            <person name="Amicucci A."/>
            <person name="Amselem J."/>
            <person name="Anthouard V."/>
            <person name="Arcioni S."/>
            <person name="Artiguenave F."/>
            <person name="Aury J.M."/>
            <person name="Ballario P."/>
            <person name="Bolchi A."/>
            <person name="Brenna A."/>
            <person name="Brun A."/>
            <person name="Buee M."/>
            <person name="Cantarel B."/>
            <person name="Chevalier G."/>
            <person name="Couloux A."/>
            <person name="Da Silva C."/>
            <person name="Denoeud F."/>
            <person name="Duplessis S."/>
            <person name="Ghignone S."/>
            <person name="Hilselberger B."/>
            <person name="Iotti M."/>
            <person name="Marcais B."/>
            <person name="Mello A."/>
            <person name="Miranda M."/>
            <person name="Pacioni G."/>
            <person name="Quesneville H."/>
            <person name="Riccioni C."/>
            <person name="Ruotolo R."/>
            <person name="Splivallo R."/>
            <person name="Stocchi V."/>
            <person name="Tisserant E."/>
            <person name="Viscomi A.R."/>
            <person name="Zambonelli A."/>
            <person name="Zampieri E."/>
            <person name="Henrissat B."/>
            <person name="Lebrun M.H."/>
            <person name="Paolocci F."/>
            <person name="Bonfante P."/>
            <person name="Ottonello S."/>
            <person name="Wincker P."/>
        </authorList>
    </citation>
    <scope>NUCLEOTIDE SEQUENCE [LARGE SCALE GENOMIC DNA]</scope>
    <source>
        <strain evidence="3 4">Mel28</strain>
    </source>
</reference>
<feature type="region of interest" description="Disordered" evidence="1">
    <location>
        <begin position="37"/>
        <end position="62"/>
    </location>
</feature>
<dbReference type="AlphaFoldDB" id="D5GNY0"/>
<dbReference type="InParanoid" id="D5GNY0"/>